<evidence type="ECO:0000313" key="2">
    <source>
        <dbReference type="Proteomes" id="UP000180043"/>
    </source>
</evidence>
<gene>
    <name evidence="1" type="ORF">BKG82_02210</name>
</gene>
<protein>
    <submittedName>
        <fullName evidence="1">Uncharacterized protein</fullName>
    </submittedName>
</protein>
<reference evidence="1 2" key="1">
    <citation type="submission" date="2016-10" db="EMBL/GenBank/DDBJ databases">
        <title>Evaluation of Human, Veterinary and Environmental Mycobacterium chelonae Isolates by Core Genome Phylogenomic Analysis, Targeted Gene Comparison, and Anti-microbial Susceptibility Patterns: A Tale of Mistaken Identities.</title>
        <authorList>
            <person name="Fogelson S.B."/>
            <person name="Camus A.C."/>
            <person name="Lorenz W."/>
            <person name="Vasireddy R."/>
            <person name="Vasireddy S."/>
            <person name="Smith T."/>
            <person name="Brown-Elliott B.A."/>
            <person name="Wallace R.J.Jr."/>
            <person name="Hasan N.A."/>
            <person name="Reischl U."/>
            <person name="Sanchez S."/>
        </authorList>
    </citation>
    <scope>NUCLEOTIDE SEQUENCE [LARGE SCALE GENOMIC DNA]</scope>
    <source>
        <strain evidence="1 2">15515</strain>
    </source>
</reference>
<dbReference type="Proteomes" id="UP000180043">
    <property type="component" value="Unassembled WGS sequence"/>
</dbReference>
<dbReference type="AlphaFoldDB" id="A0A1S1LV96"/>
<accession>A0A1S1LV96</accession>
<dbReference type="EMBL" id="MLIQ01000008">
    <property type="protein sequence ID" value="OHU60689.1"/>
    <property type="molecule type" value="Genomic_DNA"/>
</dbReference>
<comment type="caution">
    <text evidence="1">The sequence shown here is derived from an EMBL/GenBank/DDBJ whole genome shotgun (WGS) entry which is preliminary data.</text>
</comment>
<proteinExistence type="predicted"/>
<name>A0A1S1LV96_MYCCH</name>
<sequence length="151" mass="16898">MTEVTGVDLGNRERFNAPSECQHQWEPVGLAFETELMEVDGRYIRTAIRQPDLDEARCYFICRSCACHTYMTTQWVGFRLYGSEDAAVTWSGDDPIPANNKHVTNASNRKAWRSGEVFTPCPQCVIAWQLTGDPPQTGWGCDECGGGITNE</sequence>
<evidence type="ECO:0000313" key="1">
    <source>
        <dbReference type="EMBL" id="OHU60689.1"/>
    </source>
</evidence>
<organism evidence="1 2">
    <name type="scientific">Mycobacteroides chelonae</name>
    <name type="common">Mycobacterium chelonae</name>
    <dbReference type="NCBI Taxonomy" id="1774"/>
    <lineage>
        <taxon>Bacteria</taxon>
        <taxon>Bacillati</taxon>
        <taxon>Actinomycetota</taxon>
        <taxon>Actinomycetes</taxon>
        <taxon>Mycobacteriales</taxon>
        <taxon>Mycobacteriaceae</taxon>
        <taxon>Mycobacteroides</taxon>
    </lineage>
</organism>